<protein>
    <submittedName>
        <fullName evidence="2">Uncharacterized protein</fullName>
    </submittedName>
</protein>
<feature type="compositionally biased region" description="Pro residues" evidence="1">
    <location>
        <begin position="145"/>
        <end position="156"/>
    </location>
</feature>
<feature type="region of interest" description="Disordered" evidence="1">
    <location>
        <begin position="40"/>
        <end position="164"/>
    </location>
</feature>
<dbReference type="AlphaFoldDB" id="A0AAD5P3M2"/>
<feature type="compositionally biased region" description="Polar residues" evidence="1">
    <location>
        <begin position="49"/>
        <end position="61"/>
    </location>
</feature>
<evidence type="ECO:0000313" key="3">
    <source>
        <dbReference type="Proteomes" id="UP001064489"/>
    </source>
</evidence>
<name>A0AAD5P3M2_ACENE</name>
<accession>A0AAD5P3M2</accession>
<proteinExistence type="predicted"/>
<dbReference type="Proteomes" id="UP001064489">
    <property type="component" value="Chromosome 13"/>
</dbReference>
<sequence length="164" mass="18409">MYARDKLVPTTAERAEWYFEGIYEGDSQYEVDAAYVPDHVEDLDRHTTTEPSDTEGQSSGCSDIECSDPEGGNGRHRRVRFSLPIREGVGGHPQVLPQELTVDRSSQPLHDHVHFPNLTPHGESQLLRDPVHFQDLTPHRSSQRIPPPPSVDPPVDPNSANPFR</sequence>
<evidence type="ECO:0000313" key="2">
    <source>
        <dbReference type="EMBL" id="KAI9197586.1"/>
    </source>
</evidence>
<reference evidence="2 3" key="1">
    <citation type="journal article" date="2022" name="Plant J.">
        <title>Strategies of tolerance reflected in two North American maple genomes.</title>
        <authorList>
            <person name="McEvoy S.L."/>
            <person name="Sezen U.U."/>
            <person name="Trouern-Trend A."/>
            <person name="McMahon S.M."/>
            <person name="Schaberg P.G."/>
            <person name="Yang J."/>
            <person name="Wegrzyn J.L."/>
            <person name="Swenson N.G."/>
        </authorList>
    </citation>
    <scope>NUCLEOTIDE SEQUENCE [LARGE SCALE GENOMIC DNA]</scope>
    <source>
        <strain evidence="2">91603</strain>
    </source>
</reference>
<comment type="caution">
    <text evidence="2">The sequence shown here is derived from an EMBL/GenBank/DDBJ whole genome shotgun (WGS) entry which is preliminary data.</text>
</comment>
<organism evidence="2 3">
    <name type="scientific">Acer negundo</name>
    <name type="common">Box elder</name>
    <dbReference type="NCBI Taxonomy" id="4023"/>
    <lineage>
        <taxon>Eukaryota</taxon>
        <taxon>Viridiplantae</taxon>
        <taxon>Streptophyta</taxon>
        <taxon>Embryophyta</taxon>
        <taxon>Tracheophyta</taxon>
        <taxon>Spermatophyta</taxon>
        <taxon>Magnoliopsida</taxon>
        <taxon>eudicotyledons</taxon>
        <taxon>Gunneridae</taxon>
        <taxon>Pentapetalae</taxon>
        <taxon>rosids</taxon>
        <taxon>malvids</taxon>
        <taxon>Sapindales</taxon>
        <taxon>Sapindaceae</taxon>
        <taxon>Hippocastanoideae</taxon>
        <taxon>Acereae</taxon>
        <taxon>Acer</taxon>
    </lineage>
</organism>
<dbReference type="EMBL" id="JAJSOW010000002">
    <property type="protein sequence ID" value="KAI9197586.1"/>
    <property type="molecule type" value="Genomic_DNA"/>
</dbReference>
<evidence type="ECO:0000256" key="1">
    <source>
        <dbReference type="SAM" id="MobiDB-lite"/>
    </source>
</evidence>
<keyword evidence="3" id="KW-1185">Reference proteome</keyword>
<gene>
    <name evidence="2" type="ORF">LWI28_001161</name>
</gene>